<dbReference type="CDD" id="cd02022">
    <property type="entry name" value="DPCK"/>
    <property type="match status" value="1"/>
</dbReference>
<evidence type="ECO:0000313" key="7">
    <source>
        <dbReference type="EMBL" id="URA10796.1"/>
    </source>
</evidence>
<comment type="pathway">
    <text evidence="5">Cofactor biosynthesis; coenzyme A biosynthesis; CoA from (R)-pantothenate: step 5/5.</text>
</comment>
<gene>
    <name evidence="5 7" type="primary">coaE</name>
    <name evidence="7" type="ORF">KDW03_03045</name>
</gene>
<dbReference type="HAMAP" id="MF_00376">
    <property type="entry name" value="Dephospho_CoA_kinase"/>
    <property type="match status" value="1"/>
</dbReference>
<dbReference type="SUPFAM" id="SSF52540">
    <property type="entry name" value="P-loop containing nucleoside triphosphate hydrolases"/>
    <property type="match status" value="1"/>
</dbReference>
<dbReference type="EC" id="2.7.1.24" evidence="5 6"/>
<comment type="function">
    <text evidence="5">Catalyzes the phosphorylation of the 3'-hydroxyl group of dephosphocoenzyme A to form coenzyme A.</text>
</comment>
<dbReference type="NCBIfam" id="TIGR00152">
    <property type="entry name" value="dephospho-CoA kinase"/>
    <property type="match status" value="1"/>
</dbReference>
<keyword evidence="5" id="KW-0963">Cytoplasm</keyword>
<dbReference type="KEGG" id="taqu:KDW03_03045"/>
<keyword evidence="8" id="KW-1185">Reference proteome</keyword>
<organism evidence="7 8">
    <name type="scientific">Thermospira aquatica</name>
    <dbReference type="NCBI Taxonomy" id="2828656"/>
    <lineage>
        <taxon>Bacteria</taxon>
        <taxon>Pseudomonadati</taxon>
        <taxon>Spirochaetota</taxon>
        <taxon>Spirochaetia</taxon>
        <taxon>Brevinematales</taxon>
        <taxon>Thermospiraceae</taxon>
        <taxon>Thermospira</taxon>
    </lineage>
</organism>
<dbReference type="PROSITE" id="PS51219">
    <property type="entry name" value="DPCK"/>
    <property type="match status" value="1"/>
</dbReference>
<evidence type="ECO:0000256" key="2">
    <source>
        <dbReference type="ARBA" id="ARBA00022741"/>
    </source>
</evidence>
<keyword evidence="5 7" id="KW-0808">Transferase</keyword>
<feature type="binding site" evidence="5">
    <location>
        <begin position="18"/>
        <end position="23"/>
    </location>
    <ligand>
        <name>ATP</name>
        <dbReference type="ChEBI" id="CHEBI:30616"/>
    </ligand>
</feature>
<reference evidence="7" key="1">
    <citation type="submission" date="2021-04" db="EMBL/GenBank/DDBJ databases">
        <authorList>
            <person name="Postec A."/>
        </authorList>
    </citation>
    <scope>NUCLEOTIDE SEQUENCE</scope>
    <source>
        <strain evidence="7">F1F22</strain>
    </source>
</reference>
<reference evidence="7" key="2">
    <citation type="submission" date="2022-06" db="EMBL/GenBank/DDBJ databases">
        <title>Thermospira aquatica gen. nov., sp. nov.</title>
        <authorList>
            <person name="Ben Ali Gam Z."/>
            <person name="Labat M."/>
        </authorList>
    </citation>
    <scope>NUCLEOTIDE SEQUENCE</scope>
    <source>
        <strain evidence="7">F1F22</strain>
    </source>
</reference>
<sequence>MVSRSSHAYVIGLVGKAGSGKSTVARILVEEYHFDLISLDEVGHHALELSRDELIHVFGQQIVGPDGTIQRAVLGQIVFGNMDMLLTLNAITHPRIKELVKQQLSNMRTHTLLDGALLYEIGLAPLCDFILMVDAPEAMIMERLIRQRKWPEEKAKSVLFSQRHLQFLREEADFIIFNNDSLEKIERQVEFFVHTIS</sequence>
<name>A0AAX3BF07_9SPIR</name>
<dbReference type="EMBL" id="CP073355">
    <property type="protein sequence ID" value="URA10796.1"/>
    <property type="molecule type" value="Genomic_DNA"/>
</dbReference>
<accession>A0AAX3BF07</accession>
<dbReference type="Pfam" id="PF01121">
    <property type="entry name" value="CoaE"/>
    <property type="match status" value="1"/>
</dbReference>
<protein>
    <recommendedName>
        <fullName evidence="5 6">Dephospho-CoA kinase</fullName>
        <ecNumber evidence="5 6">2.7.1.24</ecNumber>
    </recommendedName>
    <alternativeName>
        <fullName evidence="5">Dephosphocoenzyme A kinase</fullName>
    </alternativeName>
</protein>
<evidence type="ECO:0000256" key="5">
    <source>
        <dbReference type="HAMAP-Rule" id="MF_00376"/>
    </source>
</evidence>
<dbReference type="InterPro" id="IPR027417">
    <property type="entry name" value="P-loop_NTPase"/>
</dbReference>
<comment type="subcellular location">
    <subcellularLocation>
        <location evidence="5">Cytoplasm</location>
    </subcellularLocation>
</comment>
<evidence type="ECO:0000256" key="6">
    <source>
        <dbReference type="NCBIfam" id="TIGR00152"/>
    </source>
</evidence>
<dbReference type="GO" id="GO:0005524">
    <property type="term" value="F:ATP binding"/>
    <property type="evidence" value="ECO:0007669"/>
    <property type="project" value="UniProtKB-UniRule"/>
</dbReference>
<dbReference type="GO" id="GO:0015937">
    <property type="term" value="P:coenzyme A biosynthetic process"/>
    <property type="evidence" value="ECO:0007669"/>
    <property type="project" value="UniProtKB-UniRule"/>
</dbReference>
<dbReference type="GO" id="GO:0005737">
    <property type="term" value="C:cytoplasm"/>
    <property type="evidence" value="ECO:0007669"/>
    <property type="project" value="UniProtKB-SubCell"/>
</dbReference>
<evidence type="ECO:0000256" key="3">
    <source>
        <dbReference type="ARBA" id="ARBA00022840"/>
    </source>
</evidence>
<dbReference type="Proteomes" id="UP001056539">
    <property type="component" value="Chromosome"/>
</dbReference>
<dbReference type="AlphaFoldDB" id="A0AAX3BF07"/>
<comment type="catalytic activity">
    <reaction evidence="5">
        <text>3'-dephospho-CoA + ATP = ADP + CoA + H(+)</text>
        <dbReference type="Rhea" id="RHEA:18245"/>
        <dbReference type="ChEBI" id="CHEBI:15378"/>
        <dbReference type="ChEBI" id="CHEBI:30616"/>
        <dbReference type="ChEBI" id="CHEBI:57287"/>
        <dbReference type="ChEBI" id="CHEBI:57328"/>
        <dbReference type="ChEBI" id="CHEBI:456216"/>
        <dbReference type="EC" id="2.7.1.24"/>
    </reaction>
</comment>
<dbReference type="InterPro" id="IPR001977">
    <property type="entry name" value="Depp_CoAkinase"/>
</dbReference>
<comment type="similarity">
    <text evidence="1 5">Belongs to the CoaE family.</text>
</comment>
<dbReference type="PANTHER" id="PTHR10695">
    <property type="entry name" value="DEPHOSPHO-COA KINASE-RELATED"/>
    <property type="match status" value="1"/>
</dbReference>
<dbReference type="PANTHER" id="PTHR10695:SF46">
    <property type="entry name" value="BIFUNCTIONAL COENZYME A SYNTHASE-RELATED"/>
    <property type="match status" value="1"/>
</dbReference>
<evidence type="ECO:0000256" key="1">
    <source>
        <dbReference type="ARBA" id="ARBA00009018"/>
    </source>
</evidence>
<evidence type="ECO:0000256" key="4">
    <source>
        <dbReference type="ARBA" id="ARBA00022993"/>
    </source>
</evidence>
<proteinExistence type="inferred from homology"/>
<dbReference type="RefSeq" id="WP_271435925.1">
    <property type="nucleotide sequence ID" value="NZ_CP073355.1"/>
</dbReference>
<evidence type="ECO:0000313" key="8">
    <source>
        <dbReference type="Proteomes" id="UP001056539"/>
    </source>
</evidence>
<keyword evidence="4 5" id="KW-0173">Coenzyme A biosynthesis</keyword>
<keyword evidence="2 5" id="KW-0547">Nucleotide-binding</keyword>
<keyword evidence="5 7" id="KW-0418">Kinase</keyword>
<dbReference type="GO" id="GO:0004140">
    <property type="term" value="F:dephospho-CoA kinase activity"/>
    <property type="evidence" value="ECO:0007669"/>
    <property type="project" value="UniProtKB-UniRule"/>
</dbReference>
<keyword evidence="3 5" id="KW-0067">ATP-binding</keyword>
<dbReference type="Gene3D" id="3.40.50.300">
    <property type="entry name" value="P-loop containing nucleotide triphosphate hydrolases"/>
    <property type="match status" value="1"/>
</dbReference>